<accession>A0AC61NEU9</accession>
<keyword evidence="2" id="KW-1185">Reference proteome</keyword>
<dbReference type="EMBL" id="CP081303">
    <property type="protein sequence ID" value="QZE14122.1"/>
    <property type="molecule type" value="Genomic_DNA"/>
</dbReference>
<evidence type="ECO:0000313" key="2">
    <source>
        <dbReference type="Proteomes" id="UP000826212"/>
    </source>
</evidence>
<name>A0AC61NEU9_9BACT</name>
<sequence length="445" mass="49438">MDRFIFNFHIALEAIKSNKLRSFLTALGIIFGVSAVISMMAIGAGAQQEILNQMKLVGVNNIIVTPIVKQKDQKVAEEQAESNDRFSPGLNLQDLNNITQTLSNIKKISGEVVLNSYMIHNGRRKSIKLIGVNNPYFKMFNFDFMAGNAFVNKQERKGFPVCIIGEQTVKRFFNNQPPIGKTIKCGQQWLTVVGVLKDRGFVTEESKDLGIRNSSLDIYIPLQTMLIRYMNRGMVTKQSILIANRKNEIEKRTDGTGKAKEVENQLDRIVVQVSQTEELGATAKIIHRILKRRHNDNVDFEIKVPELLLKQQQKTKEIFNMVLGAIAGISLLVGGIGIMNIMLASVMERIKEIGLRIALGAQKRDIIQQFLFEAMLISLVGGIIGITLGVLGSFIISKFADIETVISFASIVTSFGVSSFIGIVFGITPAKKAANQNPITSLRHE</sequence>
<protein>
    <submittedName>
        <fullName evidence="1">ABC transporter permease</fullName>
    </submittedName>
</protein>
<dbReference type="Proteomes" id="UP000826212">
    <property type="component" value="Chromosome"/>
</dbReference>
<gene>
    <name evidence="1" type="ORF">K4L44_16575</name>
</gene>
<reference evidence="1" key="1">
    <citation type="submission" date="2021-08" db="EMBL/GenBank/DDBJ databases">
        <title>Novel anaerobic bacterium isolated from sea squirt in East Sea, Republic of Korea.</title>
        <authorList>
            <person name="Nguyen T.H."/>
            <person name="Li Z."/>
            <person name="Lee Y.-J."/>
            <person name="Ko J."/>
            <person name="Kim S.-G."/>
        </authorList>
    </citation>
    <scope>NUCLEOTIDE SEQUENCE</scope>
    <source>
        <strain evidence="1">KCTC 25031</strain>
    </source>
</reference>
<organism evidence="1 2">
    <name type="scientific">Halosquirtibacter laminarini</name>
    <dbReference type="NCBI Taxonomy" id="3374600"/>
    <lineage>
        <taxon>Bacteria</taxon>
        <taxon>Pseudomonadati</taxon>
        <taxon>Bacteroidota</taxon>
        <taxon>Bacteroidia</taxon>
        <taxon>Marinilabiliales</taxon>
        <taxon>Prolixibacteraceae</taxon>
        <taxon>Halosquirtibacter</taxon>
    </lineage>
</organism>
<evidence type="ECO:0000313" key="1">
    <source>
        <dbReference type="EMBL" id="QZE14122.1"/>
    </source>
</evidence>
<proteinExistence type="predicted"/>